<proteinExistence type="predicted"/>
<keyword evidence="3" id="KW-1185">Reference proteome</keyword>
<gene>
    <name evidence="2" type="ORF">PR017_21485</name>
</gene>
<dbReference type="KEGG" id="rtu:PR017_21485"/>
<organism evidence="2 3">
    <name type="scientific">Rhizobium tumorigenes</name>
    <dbReference type="NCBI Taxonomy" id="2041385"/>
    <lineage>
        <taxon>Bacteria</taxon>
        <taxon>Pseudomonadati</taxon>
        <taxon>Pseudomonadota</taxon>
        <taxon>Alphaproteobacteria</taxon>
        <taxon>Hyphomicrobiales</taxon>
        <taxon>Rhizobiaceae</taxon>
        <taxon>Rhizobium/Agrobacterium group</taxon>
        <taxon>Rhizobium</taxon>
    </lineage>
</organism>
<dbReference type="CDD" id="cd00761">
    <property type="entry name" value="Glyco_tranf_GTA_type"/>
    <property type="match status" value="1"/>
</dbReference>
<geneLocation type="plasmid" evidence="2 3">
    <name>pRt1078</name>
</geneLocation>
<name>A0AAF1KFT8_9HYPH</name>
<protein>
    <submittedName>
        <fullName evidence="2">Glycosyltransferase family A protein</fullName>
    </submittedName>
</protein>
<feature type="domain" description="Glycosyltransferase 2-like" evidence="1">
    <location>
        <begin position="10"/>
        <end position="130"/>
    </location>
</feature>
<dbReference type="PANTHER" id="PTHR43685:SF11">
    <property type="entry name" value="GLYCOSYLTRANSFERASE TAGX-RELATED"/>
    <property type="match status" value="1"/>
</dbReference>
<keyword evidence="2" id="KW-0614">Plasmid</keyword>
<accession>A0AAF1KFT8</accession>
<reference evidence="3" key="2">
    <citation type="journal article" date="2023" name="MicrobiologyOpen">
        <title>Genomics of the tumorigenes clade of the family Rhizobiaceae and description of Rhizobium rhododendri sp. nov.</title>
        <authorList>
            <person name="Kuzmanovic N."/>
            <person name="diCenzo G.C."/>
            <person name="Bunk B."/>
            <person name="Sproeer C."/>
            <person name="Fruehling A."/>
            <person name="Neumann-Schaal M."/>
            <person name="Overmann J."/>
            <person name="Smalla K."/>
        </authorList>
    </citation>
    <scope>NUCLEOTIDE SEQUENCE [LARGE SCALE GENOMIC DNA]</scope>
    <source>
        <strain evidence="3">1078</strain>
        <plasmid evidence="3">pRt1078</plasmid>
    </source>
</reference>
<dbReference type="AlphaFoldDB" id="A0AAF1KFT8"/>
<dbReference type="InterPro" id="IPR050834">
    <property type="entry name" value="Glycosyltransf_2"/>
</dbReference>
<dbReference type="InterPro" id="IPR001173">
    <property type="entry name" value="Glyco_trans_2-like"/>
</dbReference>
<evidence type="ECO:0000313" key="2">
    <source>
        <dbReference type="EMBL" id="WFR97742.1"/>
    </source>
</evidence>
<dbReference type="SUPFAM" id="SSF53448">
    <property type="entry name" value="Nucleotide-diphospho-sugar transferases"/>
    <property type="match status" value="1"/>
</dbReference>
<dbReference type="InterPro" id="IPR029044">
    <property type="entry name" value="Nucleotide-diphossugar_trans"/>
</dbReference>
<evidence type="ECO:0000259" key="1">
    <source>
        <dbReference type="Pfam" id="PF00535"/>
    </source>
</evidence>
<sequence>MSTNLIPTFSVVIPVYNRAHLIMRALNSVFTQTWRDLEIIVVDDGSTDDIEAVIDLVADERVNFIRQHNAGASVARNTGIDAARGRFVAFLDSDDAFLPRHLELLLGLLGTRQDLAVYSPIIVDRGNGNTFVKPPRGIAEGEDMALYLICNRGFVQTSSLALPTDIARTVRYRPDARFGDDTDFAIRLQLAGCQFVMHEEPSVIWYDGWRTDRLSIGRASVGDLPWLVALKPYIAKKAYHGYRGWHFAKSIAPDRPLLALGLYLRAVVNGAFSPGLAALVFLQIFASDRTYRWLADWRISKTKLKGSR</sequence>
<reference evidence="2 3" key="1">
    <citation type="journal article" date="2018" name="Sci. Rep.">
        <title>Rhizobium tumorigenes sp. nov., a novel plant tumorigenic bacterium isolated from cane gall tumors on thornless blackberry.</title>
        <authorList>
            <person name="Kuzmanovi N."/>
            <person name="Smalla K."/>
            <person name="Gronow S."/>
            <person name="PuBawska J."/>
        </authorList>
    </citation>
    <scope>NUCLEOTIDE SEQUENCE [LARGE SCALE GENOMIC DNA]</scope>
    <source>
        <strain evidence="2 3">1078</strain>
    </source>
</reference>
<dbReference type="Pfam" id="PF00535">
    <property type="entry name" value="Glycos_transf_2"/>
    <property type="match status" value="1"/>
</dbReference>
<dbReference type="PANTHER" id="PTHR43685">
    <property type="entry name" value="GLYCOSYLTRANSFERASE"/>
    <property type="match status" value="1"/>
</dbReference>
<dbReference type="Proteomes" id="UP000249499">
    <property type="component" value="Plasmid pRt1078"/>
</dbReference>
<dbReference type="Gene3D" id="3.90.550.10">
    <property type="entry name" value="Spore Coat Polysaccharide Biosynthesis Protein SpsA, Chain A"/>
    <property type="match status" value="1"/>
</dbReference>
<evidence type="ECO:0000313" key="3">
    <source>
        <dbReference type="Proteomes" id="UP000249499"/>
    </source>
</evidence>
<dbReference type="EMBL" id="CP117256">
    <property type="protein sequence ID" value="WFR97742.1"/>
    <property type="molecule type" value="Genomic_DNA"/>
</dbReference>